<protein>
    <submittedName>
        <fullName evidence="2">PRKCSH_1 domain-containing protein</fullName>
    </submittedName>
</protein>
<accession>A0A5K3F8H9</accession>
<name>A0A5K3F8H9_MESCO</name>
<evidence type="ECO:0000259" key="1">
    <source>
        <dbReference type="Pfam" id="PF13015"/>
    </source>
</evidence>
<organism evidence="2">
    <name type="scientific">Mesocestoides corti</name>
    <name type="common">Flatworm</name>
    <dbReference type="NCBI Taxonomy" id="53468"/>
    <lineage>
        <taxon>Eukaryota</taxon>
        <taxon>Metazoa</taxon>
        <taxon>Spiralia</taxon>
        <taxon>Lophotrochozoa</taxon>
        <taxon>Platyhelminthes</taxon>
        <taxon>Cestoda</taxon>
        <taxon>Eucestoda</taxon>
        <taxon>Cyclophyllidea</taxon>
        <taxon>Mesocestoididae</taxon>
        <taxon>Mesocestoides</taxon>
    </lineage>
</organism>
<dbReference type="GO" id="GO:0006491">
    <property type="term" value="P:N-glycan processing"/>
    <property type="evidence" value="ECO:0007669"/>
    <property type="project" value="TreeGrafter"/>
</dbReference>
<evidence type="ECO:0000313" key="2">
    <source>
        <dbReference type="WBParaSite" id="MCU_005559-RA"/>
    </source>
</evidence>
<dbReference type="GO" id="GO:0017177">
    <property type="term" value="C:glucosidase II complex"/>
    <property type="evidence" value="ECO:0007669"/>
    <property type="project" value="TreeGrafter"/>
</dbReference>
<dbReference type="Gene3D" id="2.70.130.10">
    <property type="entry name" value="Mannose-6-phosphate receptor binding domain"/>
    <property type="match status" value="1"/>
</dbReference>
<dbReference type="SUPFAM" id="SSF50911">
    <property type="entry name" value="Mannose 6-phosphate receptor domain"/>
    <property type="match status" value="1"/>
</dbReference>
<dbReference type="AlphaFoldDB" id="A0A5K3F8H9"/>
<sequence>MANEVAAFTMLDQQMQTCSSSLTNVKVACGPENKLVSAEEPSRCTYVMKLETPAACHHEPLKLMEMHTEL</sequence>
<feature type="domain" description="Glucosidase 2 subunit beta-like" evidence="1">
    <location>
        <begin position="24"/>
        <end position="62"/>
    </location>
</feature>
<dbReference type="PANTHER" id="PTHR12630">
    <property type="entry name" value="N-LINKED OLIGOSACCHARIDE PROCESSING"/>
    <property type="match status" value="1"/>
</dbReference>
<dbReference type="PANTHER" id="PTHR12630:SF1">
    <property type="entry name" value="GLUCOSIDASE 2 SUBUNIT BETA"/>
    <property type="match status" value="1"/>
</dbReference>
<dbReference type="InterPro" id="IPR036607">
    <property type="entry name" value="PRKCSH"/>
</dbReference>
<dbReference type="InterPro" id="IPR039794">
    <property type="entry name" value="Gtb1-like"/>
</dbReference>
<dbReference type="Pfam" id="PF13015">
    <property type="entry name" value="PRKCSH_1"/>
    <property type="match status" value="1"/>
</dbReference>
<proteinExistence type="predicted"/>
<dbReference type="InterPro" id="IPR009011">
    <property type="entry name" value="Man6P_isomerase_rcpt-bd_dom_sf"/>
</dbReference>
<dbReference type="WBParaSite" id="MCU_005559-RA">
    <property type="protein sequence ID" value="MCU_005559-RA"/>
    <property type="gene ID" value="MCU_005559"/>
</dbReference>
<reference evidence="2" key="1">
    <citation type="submission" date="2019-11" db="UniProtKB">
        <authorList>
            <consortium name="WormBaseParasite"/>
        </authorList>
    </citation>
    <scope>IDENTIFICATION</scope>
</reference>